<evidence type="ECO:0000256" key="16">
    <source>
        <dbReference type="PIRSR" id="PIRSR000098-1"/>
    </source>
</evidence>
<sequence length="436" mass="45790">MTMAQKQDVKIGLLGAGTVGLQVARILHDQQQELAARAGANLVLSAVAVRDTSKVREGLDQSLLTTDIDAVINSADLVIELMGGLEPARSAMLKALEAGKTVVTGNKAVLAQYGPELYDAAARTDANLYFEAAVAGAVPVVYGLRESLTGDRINKVLGIVNGTTNYILDQMTTQGWSYEQALHQAQELGYAEADPSADVGGHDAAAKCAILASLSFHTRVNLEDVPVKGITEVSAQDIKQATESGYAVKLLARAERVIVEGEEQIALGVEPTLVPQSHPLASITGPYNAIVLETEFAGRLMFYGAGAGGAPTASAVLSDVVAGANHLVSGGHAPRESVYAALPICEPGRVETRRQVRLEVADRIEMMAEIAKIYAVGGVSIASLTQSPTETVPTEATLVISTHRAQNSQHDGITAALAKSPIVHKIASEMSIEQDQ</sequence>
<dbReference type="GO" id="GO:0004412">
    <property type="term" value="F:homoserine dehydrogenase activity"/>
    <property type="evidence" value="ECO:0007669"/>
    <property type="project" value="UniProtKB-EC"/>
</dbReference>
<dbReference type="HOGENOM" id="CLU_009116_1_0_11"/>
<dbReference type="EC" id="1.1.1.3" evidence="5 18"/>
<evidence type="ECO:0000256" key="18">
    <source>
        <dbReference type="RuleBase" id="RU000579"/>
    </source>
</evidence>
<evidence type="ECO:0000256" key="6">
    <source>
        <dbReference type="ARBA" id="ARBA00013376"/>
    </source>
</evidence>
<dbReference type="Gene3D" id="3.30.70.260">
    <property type="match status" value="1"/>
</dbReference>
<proteinExistence type="inferred from homology"/>
<dbReference type="PANTHER" id="PTHR43331:SF1">
    <property type="entry name" value="HOMOSERINE DEHYDROGENASE"/>
    <property type="match status" value="1"/>
</dbReference>
<evidence type="ECO:0000256" key="10">
    <source>
        <dbReference type="ARBA" id="ARBA00023002"/>
    </source>
</evidence>
<dbReference type="UniPathway" id="UPA00051">
    <property type="reaction ID" value="UER00465"/>
</dbReference>
<evidence type="ECO:0000256" key="1">
    <source>
        <dbReference type="ARBA" id="ARBA00001920"/>
    </source>
</evidence>
<evidence type="ECO:0000256" key="12">
    <source>
        <dbReference type="ARBA" id="ARBA00023167"/>
    </source>
</evidence>
<protein>
    <recommendedName>
        <fullName evidence="6 18">Homoserine dehydrogenase</fullName>
        <ecNumber evidence="5 18">1.1.1.3</ecNumber>
    </recommendedName>
</protein>
<evidence type="ECO:0000256" key="8">
    <source>
        <dbReference type="ARBA" id="ARBA00022697"/>
    </source>
</evidence>
<evidence type="ECO:0000256" key="19">
    <source>
        <dbReference type="RuleBase" id="RU004171"/>
    </source>
</evidence>
<comment type="similarity">
    <text evidence="4 19">Belongs to the homoserine dehydrogenase family.</text>
</comment>
<dbReference type="PROSITE" id="PS51671">
    <property type="entry name" value="ACT"/>
    <property type="match status" value="1"/>
</dbReference>
<dbReference type="SUPFAM" id="SSF55347">
    <property type="entry name" value="Glyceraldehyde-3-phosphate dehydrogenase-like, C-terminal domain"/>
    <property type="match status" value="1"/>
</dbReference>
<dbReference type="AlphaFoldDB" id="E6M0X3"/>
<feature type="active site" description="Proton donor" evidence="16">
    <location>
        <position position="207"/>
    </location>
</feature>
<dbReference type="Pfam" id="PF03447">
    <property type="entry name" value="NAD_binding_3"/>
    <property type="match status" value="1"/>
</dbReference>
<dbReference type="NCBIfam" id="NF004976">
    <property type="entry name" value="PRK06349.1"/>
    <property type="match status" value="1"/>
</dbReference>
<evidence type="ECO:0000256" key="14">
    <source>
        <dbReference type="ARBA" id="ARBA00048841"/>
    </source>
</evidence>
<dbReference type="PANTHER" id="PTHR43331">
    <property type="entry name" value="HOMOSERINE DEHYDROGENASE"/>
    <property type="match status" value="1"/>
</dbReference>
<comment type="pathway">
    <text evidence="2 18">Amino-acid biosynthesis; L-threonine biosynthesis; L-threonine from L-aspartate: step 3/5.</text>
</comment>
<dbReference type="Gene3D" id="3.30.360.10">
    <property type="entry name" value="Dihydrodipicolinate Reductase, domain 2"/>
    <property type="match status" value="1"/>
</dbReference>
<evidence type="ECO:0000259" key="20">
    <source>
        <dbReference type="PROSITE" id="PS51671"/>
    </source>
</evidence>
<comment type="function">
    <text evidence="13">Catalyzes the conversion of L-aspartate-beta-semialdehyde (L-Asa) to L-homoserine (L-Hse), the third step in the biosynthesis of threonine and methionine from aspartate.</text>
</comment>
<dbReference type="GO" id="GO:0009086">
    <property type="term" value="P:methionine biosynthetic process"/>
    <property type="evidence" value="ECO:0007669"/>
    <property type="project" value="UniProtKB-KW"/>
</dbReference>
<dbReference type="EMBL" id="AEPY01000011">
    <property type="protein sequence ID" value="EFU79603.1"/>
    <property type="molecule type" value="Genomic_DNA"/>
</dbReference>
<dbReference type="Pfam" id="PF00742">
    <property type="entry name" value="Homoserine_dh"/>
    <property type="match status" value="1"/>
</dbReference>
<evidence type="ECO:0000256" key="13">
    <source>
        <dbReference type="ARBA" id="ARBA00044930"/>
    </source>
</evidence>
<feature type="binding site" evidence="17">
    <location>
        <position position="192"/>
    </location>
    <ligand>
        <name>L-homoserine</name>
        <dbReference type="ChEBI" id="CHEBI:57476"/>
    </ligand>
</feature>
<dbReference type="FunFam" id="3.30.360.10:FF:000005">
    <property type="entry name" value="Homoserine dehydrogenase"/>
    <property type="match status" value="1"/>
</dbReference>
<keyword evidence="10 18" id="KW-0560">Oxidoreductase</keyword>
<evidence type="ECO:0000256" key="17">
    <source>
        <dbReference type="PIRSR" id="PIRSR000098-2"/>
    </source>
</evidence>
<keyword evidence="11" id="KW-0915">Sodium</keyword>
<gene>
    <name evidence="21" type="ORF">HMPREF0388_1706</name>
</gene>
<comment type="caution">
    <text evidence="21">The sequence shown here is derived from an EMBL/GenBank/DDBJ whole genome shotgun (WGS) entry which is preliminary data.</text>
</comment>
<feature type="domain" description="ACT" evidence="20">
    <location>
        <begin position="355"/>
        <end position="431"/>
    </location>
</feature>
<evidence type="ECO:0000313" key="21">
    <source>
        <dbReference type="EMBL" id="EFU79603.1"/>
    </source>
</evidence>
<evidence type="ECO:0000256" key="7">
    <source>
        <dbReference type="ARBA" id="ARBA00022605"/>
    </source>
</evidence>
<organism evidence="21 22">
    <name type="scientific">Mobiluncus curtisii ATCC 51333</name>
    <dbReference type="NCBI Taxonomy" id="887326"/>
    <lineage>
        <taxon>Bacteria</taxon>
        <taxon>Bacillati</taxon>
        <taxon>Actinomycetota</taxon>
        <taxon>Actinomycetes</taxon>
        <taxon>Actinomycetales</taxon>
        <taxon>Actinomycetaceae</taxon>
        <taxon>Mobiluncus</taxon>
    </lineage>
</organism>
<keyword evidence="8 18" id="KW-0791">Threonine biosynthesis</keyword>
<evidence type="ECO:0000256" key="11">
    <source>
        <dbReference type="ARBA" id="ARBA00023053"/>
    </source>
</evidence>
<comment type="pathway">
    <text evidence="3 18">Amino-acid biosynthesis; L-methionine biosynthesis via de novo pathway; L-homoserine from L-aspartate: step 3/3.</text>
</comment>
<keyword evidence="9 17" id="KW-0521">NADP</keyword>
<dbReference type="InterPro" id="IPR036291">
    <property type="entry name" value="NAD(P)-bd_dom_sf"/>
</dbReference>
<dbReference type="InterPro" id="IPR001342">
    <property type="entry name" value="HDH_cat"/>
</dbReference>
<feature type="binding site" evidence="17">
    <location>
        <position position="107"/>
    </location>
    <ligand>
        <name>NADPH</name>
        <dbReference type="ChEBI" id="CHEBI:57783"/>
    </ligand>
</feature>
<dbReference type="InterPro" id="IPR002912">
    <property type="entry name" value="ACT_dom"/>
</dbReference>
<keyword evidence="12 18" id="KW-0486">Methionine biosynthesis</keyword>
<dbReference type="InterPro" id="IPR045865">
    <property type="entry name" value="ACT-like_dom_sf"/>
</dbReference>
<dbReference type="GO" id="GO:0009088">
    <property type="term" value="P:threonine biosynthetic process"/>
    <property type="evidence" value="ECO:0007669"/>
    <property type="project" value="UniProtKB-UniPathway"/>
</dbReference>
<dbReference type="UniPathway" id="UPA00050">
    <property type="reaction ID" value="UER00063"/>
</dbReference>
<comment type="catalytic activity">
    <reaction evidence="14">
        <text>L-homoserine + NADP(+) = L-aspartate 4-semialdehyde + NADPH + H(+)</text>
        <dbReference type="Rhea" id="RHEA:15761"/>
        <dbReference type="ChEBI" id="CHEBI:15378"/>
        <dbReference type="ChEBI" id="CHEBI:57476"/>
        <dbReference type="ChEBI" id="CHEBI:57783"/>
        <dbReference type="ChEBI" id="CHEBI:58349"/>
        <dbReference type="ChEBI" id="CHEBI:537519"/>
        <dbReference type="EC" id="1.1.1.3"/>
    </reaction>
    <physiologicalReaction direction="right-to-left" evidence="14">
        <dbReference type="Rhea" id="RHEA:15763"/>
    </physiologicalReaction>
</comment>
<name>E6M0X3_9ACTO</name>
<evidence type="ECO:0000256" key="15">
    <source>
        <dbReference type="ARBA" id="ARBA00049031"/>
    </source>
</evidence>
<evidence type="ECO:0000256" key="2">
    <source>
        <dbReference type="ARBA" id="ARBA00005056"/>
    </source>
</evidence>
<dbReference type="Proteomes" id="UP000005573">
    <property type="component" value="Unassembled WGS sequence"/>
</dbReference>
<dbReference type="SUPFAM" id="SSF55021">
    <property type="entry name" value="ACT-like"/>
    <property type="match status" value="1"/>
</dbReference>
<evidence type="ECO:0000256" key="4">
    <source>
        <dbReference type="ARBA" id="ARBA00006753"/>
    </source>
</evidence>
<dbReference type="SUPFAM" id="SSF51735">
    <property type="entry name" value="NAD(P)-binding Rossmann-fold domains"/>
    <property type="match status" value="1"/>
</dbReference>
<evidence type="ECO:0000313" key="22">
    <source>
        <dbReference type="Proteomes" id="UP000005573"/>
    </source>
</evidence>
<reference evidence="21 22" key="1">
    <citation type="submission" date="2010-12" db="EMBL/GenBank/DDBJ databases">
        <authorList>
            <person name="Muzny D."/>
            <person name="Qin X."/>
            <person name="Deng J."/>
            <person name="Jiang H."/>
            <person name="Liu Y."/>
            <person name="Qu J."/>
            <person name="Song X.-Z."/>
            <person name="Zhang L."/>
            <person name="Thornton R."/>
            <person name="Coyle M."/>
            <person name="Francisco L."/>
            <person name="Jackson L."/>
            <person name="Javaid M."/>
            <person name="Korchina V."/>
            <person name="Kovar C."/>
            <person name="Mata R."/>
            <person name="Mathew T."/>
            <person name="Ngo R."/>
            <person name="Nguyen L."/>
            <person name="Nguyen N."/>
            <person name="Okwuonu G."/>
            <person name="Ongeri F."/>
            <person name="Pham C."/>
            <person name="Simmons D."/>
            <person name="Wilczek-Boney K."/>
            <person name="Hale W."/>
            <person name="Jakkamsetti A."/>
            <person name="Pham P."/>
            <person name="Ruth R."/>
            <person name="San Lucas F."/>
            <person name="Warren J."/>
            <person name="Zhang J."/>
            <person name="Zhao Z."/>
            <person name="Zhou C."/>
            <person name="Zhu D."/>
            <person name="Lee S."/>
            <person name="Bess C."/>
            <person name="Blankenburg K."/>
            <person name="Forbes L."/>
            <person name="Fu Q."/>
            <person name="Gubbala S."/>
            <person name="Hirani K."/>
            <person name="Jayaseelan J.C."/>
            <person name="Lara F."/>
            <person name="Munidasa M."/>
            <person name="Palculict T."/>
            <person name="Patil S."/>
            <person name="Pu L.-L."/>
            <person name="Saada N."/>
            <person name="Tang L."/>
            <person name="Weissenberger G."/>
            <person name="Zhu Y."/>
            <person name="Hemphill L."/>
            <person name="Shang Y."/>
            <person name="Youmans B."/>
            <person name="Ayvaz T."/>
            <person name="Ross M."/>
            <person name="Santibanez J."/>
            <person name="Aqrawi P."/>
            <person name="Gross S."/>
            <person name="Joshi V."/>
            <person name="Fowler G."/>
            <person name="Nazareth L."/>
            <person name="Reid J."/>
            <person name="Worley K."/>
            <person name="Petrosino J."/>
            <person name="Highlander S."/>
            <person name="Gibbs R."/>
        </authorList>
    </citation>
    <scope>NUCLEOTIDE SEQUENCE [LARGE SCALE GENOMIC DNA]</scope>
    <source>
        <strain evidence="21 22">ATCC 51333</strain>
    </source>
</reference>
<evidence type="ECO:0000256" key="3">
    <source>
        <dbReference type="ARBA" id="ARBA00005062"/>
    </source>
</evidence>
<dbReference type="InterPro" id="IPR016204">
    <property type="entry name" value="HDH"/>
</dbReference>
<dbReference type="PROSITE" id="PS01042">
    <property type="entry name" value="HOMOSER_DHGENASE"/>
    <property type="match status" value="1"/>
</dbReference>
<dbReference type="GO" id="GO:0050661">
    <property type="term" value="F:NADP binding"/>
    <property type="evidence" value="ECO:0007669"/>
    <property type="project" value="InterPro"/>
</dbReference>
<dbReference type="PIRSF" id="PIRSF000098">
    <property type="entry name" value="Homoser_dehydrog"/>
    <property type="match status" value="1"/>
</dbReference>
<dbReference type="Gene3D" id="3.40.50.720">
    <property type="entry name" value="NAD(P)-binding Rossmann-like Domain"/>
    <property type="match status" value="1"/>
</dbReference>
<comment type="catalytic activity">
    <reaction evidence="15">
        <text>L-homoserine + NAD(+) = L-aspartate 4-semialdehyde + NADH + H(+)</text>
        <dbReference type="Rhea" id="RHEA:15757"/>
        <dbReference type="ChEBI" id="CHEBI:15378"/>
        <dbReference type="ChEBI" id="CHEBI:57476"/>
        <dbReference type="ChEBI" id="CHEBI:57540"/>
        <dbReference type="ChEBI" id="CHEBI:57945"/>
        <dbReference type="ChEBI" id="CHEBI:537519"/>
        <dbReference type="EC" id="1.1.1.3"/>
    </reaction>
    <physiologicalReaction direction="right-to-left" evidence="15">
        <dbReference type="Rhea" id="RHEA:15759"/>
    </physiologicalReaction>
</comment>
<evidence type="ECO:0000256" key="9">
    <source>
        <dbReference type="ARBA" id="ARBA00022857"/>
    </source>
</evidence>
<dbReference type="InterPro" id="IPR019811">
    <property type="entry name" value="HDH_CS"/>
</dbReference>
<evidence type="ECO:0000256" key="5">
    <source>
        <dbReference type="ARBA" id="ARBA00013213"/>
    </source>
</evidence>
<accession>E6M0X3</accession>
<comment type="cofactor">
    <cofactor evidence="1">
        <name>a metal cation</name>
        <dbReference type="ChEBI" id="CHEBI:25213"/>
    </cofactor>
</comment>
<dbReference type="InterPro" id="IPR005106">
    <property type="entry name" value="Asp/hSer_DH_NAD-bd"/>
</dbReference>
<keyword evidence="7 18" id="KW-0028">Amino-acid biosynthesis</keyword>